<keyword evidence="2" id="KW-0614">Plasmid</keyword>
<dbReference type="NCBIfam" id="NF033545">
    <property type="entry name" value="transpos_IS630"/>
    <property type="match status" value="1"/>
</dbReference>
<evidence type="ECO:0000313" key="2">
    <source>
        <dbReference type="EMBL" id="BDP44297.1"/>
    </source>
</evidence>
<protein>
    <recommendedName>
        <fullName evidence="1">Tc1-like transposase DDE domain-containing protein</fullName>
    </recommendedName>
</protein>
<dbReference type="EMBL" id="AP026562">
    <property type="protein sequence ID" value="BDP44297.1"/>
    <property type="molecule type" value="Genomic_DNA"/>
</dbReference>
<dbReference type="Proteomes" id="UP001064971">
    <property type="component" value="Plasmid pDAETH-2"/>
</dbReference>
<feature type="domain" description="Tc1-like transposase DDE" evidence="1">
    <location>
        <begin position="38"/>
        <end position="188"/>
    </location>
</feature>
<accession>A0ABM8AKF3</accession>
<sequence length="227" mass="26658">MKPWQVQSWCIAKVGADFVWRMEEVLDTYAEPYDPLYPVVCFDEKSYQLLAHITEPLPPVPGHPARVDYEYRRCGTANLFIAFEPLTGQRTVTVTERRSSEEFVAQMQALHLRYPEAKTIRLVLDQLSTHTPSSLYQHLPPDEANALKRRFEWVYTPKHASWLNMAEMEWSVLERQCLRRRLATSEELNNEVKAWEADRNARSVKVSWQFNTDKARVKLSRQYPSQN</sequence>
<reference evidence="2" key="1">
    <citation type="submission" date="2022-07" db="EMBL/GenBank/DDBJ databases">
        <title>Complete Genome Sequence of the Radioresistant Bacterium Deinococcus aetherius ST0316, Isolated from the Air Dust collected in Lower Stratosphere above Japan.</title>
        <authorList>
            <person name="Satoh K."/>
            <person name="Hagiwara K."/>
            <person name="Katsumata K."/>
            <person name="Kubo A."/>
            <person name="Yokobori S."/>
            <person name="Yamagishi A."/>
            <person name="Oono Y."/>
            <person name="Narumi I."/>
        </authorList>
    </citation>
    <scope>NUCLEOTIDE SEQUENCE</scope>
    <source>
        <strain evidence="2">ST0316</strain>
        <plasmid evidence="2">pDAETH-2</plasmid>
    </source>
</reference>
<evidence type="ECO:0000259" key="1">
    <source>
        <dbReference type="Pfam" id="PF13358"/>
    </source>
</evidence>
<dbReference type="InterPro" id="IPR038717">
    <property type="entry name" value="Tc1-like_DDE_dom"/>
</dbReference>
<geneLocation type="plasmid" evidence="2 3">
    <name>pDAETH-2</name>
</geneLocation>
<dbReference type="InterPro" id="IPR047655">
    <property type="entry name" value="Transpos_IS630-like"/>
</dbReference>
<name>A0ABM8AKF3_9DEIO</name>
<gene>
    <name evidence="2" type="ORF">DAETH_42660</name>
</gene>
<organism evidence="2 3">
    <name type="scientific">Deinococcus aetherius</name>
    <dbReference type="NCBI Taxonomy" id="200252"/>
    <lineage>
        <taxon>Bacteria</taxon>
        <taxon>Thermotogati</taxon>
        <taxon>Deinococcota</taxon>
        <taxon>Deinococci</taxon>
        <taxon>Deinococcales</taxon>
        <taxon>Deinococcaceae</taxon>
        <taxon>Deinococcus</taxon>
    </lineage>
</organism>
<evidence type="ECO:0000313" key="3">
    <source>
        <dbReference type="Proteomes" id="UP001064971"/>
    </source>
</evidence>
<dbReference type="RefSeq" id="WP_406585125.1">
    <property type="nucleotide sequence ID" value="NZ_AP026562.1"/>
</dbReference>
<dbReference type="Pfam" id="PF13358">
    <property type="entry name" value="DDE_3"/>
    <property type="match status" value="1"/>
</dbReference>
<keyword evidence="3" id="KW-1185">Reference proteome</keyword>
<proteinExistence type="predicted"/>